<keyword evidence="2" id="KW-1133">Transmembrane helix</keyword>
<reference evidence="3 4" key="1">
    <citation type="submission" date="2024-06" db="EMBL/GenBank/DDBJ databases">
        <title>The Natural Products Discovery Center: Release of the First 8490 Sequenced Strains for Exploring Actinobacteria Biosynthetic Diversity.</title>
        <authorList>
            <person name="Kalkreuter E."/>
            <person name="Kautsar S.A."/>
            <person name="Yang D."/>
            <person name="Bader C.D."/>
            <person name="Teijaro C.N."/>
            <person name="Fluegel L."/>
            <person name="Davis C.M."/>
            <person name="Simpson J.R."/>
            <person name="Lauterbach L."/>
            <person name="Steele A.D."/>
            <person name="Gui C."/>
            <person name="Meng S."/>
            <person name="Li G."/>
            <person name="Viehrig K."/>
            <person name="Ye F."/>
            <person name="Su P."/>
            <person name="Kiefer A.F."/>
            <person name="Nichols A."/>
            <person name="Cepeda A.J."/>
            <person name="Yan W."/>
            <person name="Fan B."/>
            <person name="Jiang Y."/>
            <person name="Adhikari A."/>
            <person name="Zheng C.-J."/>
            <person name="Schuster L."/>
            <person name="Cowan T.M."/>
            <person name="Smanski M.J."/>
            <person name="Chevrette M.G."/>
            <person name="De Carvalho L.P.S."/>
            <person name="Shen B."/>
        </authorList>
    </citation>
    <scope>NUCLEOTIDE SEQUENCE [LARGE SCALE GENOMIC DNA]</scope>
    <source>
        <strain evidence="3 4">NPDC000234</strain>
    </source>
</reference>
<gene>
    <name evidence="3" type="ORF">ABT404_30430</name>
</gene>
<dbReference type="RefSeq" id="WP_350785306.1">
    <property type="nucleotide sequence ID" value="NZ_JBEPEK010000271.1"/>
</dbReference>
<dbReference type="Proteomes" id="UP001474181">
    <property type="component" value="Unassembled WGS sequence"/>
</dbReference>
<sequence length="327" mass="35103">MAVLHHGRTEPPDTEACPAQPATARRDQPPTALPEQSLTACRDQPPTVLSEQSPTACRDQPPTARPEPYATARPKQPRATVPEQSSAALPQRPPTALPAAPRARRPLKRLLALAVVLLLAAVLLSVAHQIRPAPYGDRLTPGPPAHTARARGDVVEAYDGRTLRWRYARVGRRPLSVLPALGHAFTVWDDGLVTDTDGRSVRWHRALPAAVGWLRTRGGAGVLRPLGRGILAIVTPARIAAYRTADGDLRWVLPARAGCAFRPERAVRHGPALLVAQPCAHGAWTAQLVAVDDLGGIAPHRTPLGNERPGAGRPEHPRTEKALAPPR</sequence>
<protein>
    <submittedName>
        <fullName evidence="3">Uncharacterized protein</fullName>
    </submittedName>
</protein>
<evidence type="ECO:0000313" key="4">
    <source>
        <dbReference type="Proteomes" id="UP001474181"/>
    </source>
</evidence>
<feature type="region of interest" description="Disordered" evidence="1">
    <location>
        <begin position="299"/>
        <end position="327"/>
    </location>
</feature>
<organism evidence="3 4">
    <name type="scientific">Streptomyces hyaluromycini</name>
    <dbReference type="NCBI Taxonomy" id="1377993"/>
    <lineage>
        <taxon>Bacteria</taxon>
        <taxon>Bacillati</taxon>
        <taxon>Actinomycetota</taxon>
        <taxon>Actinomycetes</taxon>
        <taxon>Kitasatosporales</taxon>
        <taxon>Streptomycetaceae</taxon>
        <taxon>Streptomyces</taxon>
    </lineage>
</organism>
<comment type="caution">
    <text evidence="3">The sequence shown here is derived from an EMBL/GenBank/DDBJ whole genome shotgun (WGS) entry which is preliminary data.</text>
</comment>
<proteinExistence type="predicted"/>
<name>A0ABV1X3Z4_9ACTN</name>
<keyword evidence="4" id="KW-1185">Reference proteome</keyword>
<evidence type="ECO:0000313" key="3">
    <source>
        <dbReference type="EMBL" id="MER7183740.1"/>
    </source>
</evidence>
<evidence type="ECO:0000256" key="2">
    <source>
        <dbReference type="SAM" id="Phobius"/>
    </source>
</evidence>
<keyword evidence="2" id="KW-0472">Membrane</keyword>
<accession>A0ABV1X3Z4</accession>
<feature type="region of interest" description="Disordered" evidence="1">
    <location>
        <begin position="1"/>
        <end position="101"/>
    </location>
</feature>
<dbReference type="EMBL" id="JBEPEK010000271">
    <property type="protein sequence ID" value="MER7183740.1"/>
    <property type="molecule type" value="Genomic_DNA"/>
</dbReference>
<evidence type="ECO:0000256" key="1">
    <source>
        <dbReference type="SAM" id="MobiDB-lite"/>
    </source>
</evidence>
<feature type="transmembrane region" description="Helical" evidence="2">
    <location>
        <begin position="110"/>
        <end position="130"/>
    </location>
</feature>
<keyword evidence="2" id="KW-0812">Transmembrane</keyword>